<evidence type="ECO:0000313" key="1">
    <source>
        <dbReference type="EMBL" id="KEQ29446.1"/>
    </source>
</evidence>
<dbReference type="eggNOG" id="COG3409">
    <property type="taxonomic scope" value="Bacteria"/>
</dbReference>
<gene>
    <name evidence="1" type="ORF">N180_03560</name>
</gene>
<name>A0A081PFH3_9SPHI</name>
<protein>
    <submittedName>
        <fullName evidence="1">Peptidoglycan-binding protein</fullName>
    </submittedName>
</protein>
<reference evidence="1 2" key="1">
    <citation type="journal article" date="1992" name="Int. J. Syst. Bacteriol.">
        <title>Sphingobacterium antarcticus sp. nov. a Psychrotrophic Bacterium from the Soils of Schirmacher Oasis, Antarctica.</title>
        <authorList>
            <person name="Shivaji S."/>
            <person name="Ray M.K."/>
            <person name="Rao N.S."/>
            <person name="Saiserr L."/>
            <person name="Jagannadham M.V."/>
            <person name="Kumar G.S."/>
            <person name="Reddy G."/>
            <person name="Bhargava P.M."/>
        </authorList>
    </citation>
    <scope>NUCLEOTIDE SEQUENCE [LARGE SCALE GENOMIC DNA]</scope>
    <source>
        <strain evidence="1 2">4BY</strain>
    </source>
</reference>
<sequence>MPGGNLLKERAEIYTADAATEDNCRAAILKIARAELGVRELTGKNDGPRVEEYLAVAGLKKGQPWCAAFISWIFRQEGFHEPITGWSPSLFPASRLTSKLKAAQVFGIYIPQKKRIAHAGIIERIQGDWYLSIEGNTNLYGSIEGDGVYRRKRHTKTSYRTADWVKMVKTGW</sequence>
<dbReference type="AlphaFoldDB" id="A0A081PFH3"/>
<evidence type="ECO:0000313" key="2">
    <source>
        <dbReference type="Proteomes" id="UP000028007"/>
    </source>
</evidence>
<keyword evidence="2" id="KW-1185">Reference proteome</keyword>
<organism evidence="1 2">
    <name type="scientific">Pedobacter antarcticus 4BY</name>
    <dbReference type="NCBI Taxonomy" id="1358423"/>
    <lineage>
        <taxon>Bacteria</taxon>
        <taxon>Pseudomonadati</taxon>
        <taxon>Bacteroidota</taxon>
        <taxon>Sphingobacteriia</taxon>
        <taxon>Sphingobacteriales</taxon>
        <taxon>Sphingobacteriaceae</taxon>
        <taxon>Pedobacter</taxon>
    </lineage>
</organism>
<dbReference type="EMBL" id="JNFF01000072">
    <property type="protein sequence ID" value="KEQ29446.1"/>
    <property type="molecule type" value="Genomic_DNA"/>
</dbReference>
<proteinExistence type="predicted"/>
<accession>A0A081PFH3</accession>
<comment type="caution">
    <text evidence="1">The sequence shown here is derived from an EMBL/GenBank/DDBJ whole genome shotgun (WGS) entry which is preliminary data.</text>
</comment>
<dbReference type="Proteomes" id="UP000028007">
    <property type="component" value="Unassembled WGS sequence"/>
</dbReference>